<dbReference type="AlphaFoldDB" id="A0A080Z3S9"/>
<dbReference type="Proteomes" id="UP000028582">
    <property type="component" value="Unassembled WGS sequence"/>
</dbReference>
<proteinExistence type="predicted"/>
<organism evidence="2 3">
    <name type="scientific">Phytophthora nicotianae P1976</name>
    <dbReference type="NCBI Taxonomy" id="1317066"/>
    <lineage>
        <taxon>Eukaryota</taxon>
        <taxon>Sar</taxon>
        <taxon>Stramenopiles</taxon>
        <taxon>Oomycota</taxon>
        <taxon>Peronosporomycetes</taxon>
        <taxon>Peronosporales</taxon>
        <taxon>Peronosporaceae</taxon>
        <taxon>Phytophthora</taxon>
    </lineage>
</organism>
<accession>A0A080Z3S9</accession>
<name>A0A080Z3S9_PHYNI</name>
<protein>
    <submittedName>
        <fullName evidence="2">Uncharacterized protein</fullName>
    </submittedName>
</protein>
<feature type="compositionally biased region" description="Low complexity" evidence="1">
    <location>
        <begin position="84"/>
        <end position="99"/>
    </location>
</feature>
<sequence>MGVPLYHSLHTTRTRLYRLSEIGKENKCPYSRYAILQGRRISLKPADIKTRAARFMTHGLRMDAGDTRRRCSLGERRSRRRRFSSSSCSSSSSSDSSDGFSHRYRRSSCRTSRPRSRSPRKFEDCHGYRRRSRSRDSLEAAQRGARFAARRVHHKEERESRRSTSRRIAPNATALKSIMLGTARSRDRMDELEQARAKEKLASLDTANTLAQ</sequence>
<dbReference type="EMBL" id="ANJA01003811">
    <property type="protein sequence ID" value="ETO61290.1"/>
    <property type="molecule type" value="Genomic_DNA"/>
</dbReference>
<reference evidence="2 3" key="1">
    <citation type="submission" date="2013-11" db="EMBL/GenBank/DDBJ databases">
        <title>The Genome Sequence of Phytophthora parasitica P1976.</title>
        <authorList>
            <consortium name="The Broad Institute Genomics Platform"/>
            <person name="Russ C."/>
            <person name="Tyler B."/>
            <person name="Panabieres F."/>
            <person name="Shan W."/>
            <person name="Tripathy S."/>
            <person name="Grunwald N."/>
            <person name="Machado M."/>
            <person name="Johnson C.S."/>
            <person name="Walker B."/>
            <person name="Young S."/>
            <person name="Zeng Q."/>
            <person name="Gargeya S."/>
            <person name="Fitzgerald M."/>
            <person name="Haas B."/>
            <person name="Abouelleil A."/>
            <person name="Allen A.W."/>
            <person name="Alvarado L."/>
            <person name="Arachchi H.M."/>
            <person name="Berlin A.M."/>
            <person name="Chapman S.B."/>
            <person name="Gainer-Dewar J."/>
            <person name="Goldberg J."/>
            <person name="Griggs A."/>
            <person name="Gujja S."/>
            <person name="Hansen M."/>
            <person name="Howarth C."/>
            <person name="Imamovic A."/>
            <person name="Ireland A."/>
            <person name="Larimer J."/>
            <person name="McCowan C."/>
            <person name="Murphy C."/>
            <person name="Pearson M."/>
            <person name="Poon T.W."/>
            <person name="Priest M."/>
            <person name="Roberts A."/>
            <person name="Saif S."/>
            <person name="Shea T."/>
            <person name="Sisk P."/>
            <person name="Sykes S."/>
            <person name="Wortman J."/>
            <person name="Nusbaum C."/>
            <person name="Birren B."/>
        </authorList>
    </citation>
    <scope>NUCLEOTIDE SEQUENCE [LARGE SCALE GENOMIC DNA]</scope>
    <source>
        <strain evidence="2 3">P1976</strain>
    </source>
</reference>
<evidence type="ECO:0000256" key="1">
    <source>
        <dbReference type="SAM" id="MobiDB-lite"/>
    </source>
</evidence>
<evidence type="ECO:0000313" key="3">
    <source>
        <dbReference type="Proteomes" id="UP000028582"/>
    </source>
</evidence>
<evidence type="ECO:0000313" key="2">
    <source>
        <dbReference type="EMBL" id="ETO61290.1"/>
    </source>
</evidence>
<gene>
    <name evidence="2" type="ORF">F444_20680</name>
</gene>
<feature type="compositionally biased region" description="Basic residues" evidence="1">
    <location>
        <begin position="102"/>
        <end position="119"/>
    </location>
</feature>
<comment type="caution">
    <text evidence="2">The sequence shown here is derived from an EMBL/GenBank/DDBJ whole genome shotgun (WGS) entry which is preliminary data.</text>
</comment>
<feature type="region of interest" description="Disordered" evidence="1">
    <location>
        <begin position="73"/>
        <end position="174"/>
    </location>
</feature>